<dbReference type="HAMAP" id="MF_00970">
    <property type="entry name" value="RNase_E"/>
    <property type="match status" value="1"/>
</dbReference>
<dbReference type="GO" id="GO:0000049">
    <property type="term" value="F:tRNA binding"/>
    <property type="evidence" value="ECO:0007669"/>
    <property type="project" value="UniProtKB-KW"/>
</dbReference>
<dbReference type="InterPro" id="IPR028878">
    <property type="entry name" value="RNase_E"/>
</dbReference>
<gene>
    <name evidence="15" type="primary">rne</name>
    <name evidence="18" type="ORF">HNQ50_000010</name>
</gene>
<dbReference type="Proteomes" id="UP000543030">
    <property type="component" value="Unassembled WGS sequence"/>
</dbReference>
<feature type="compositionally biased region" description="Low complexity" evidence="16">
    <location>
        <begin position="537"/>
        <end position="552"/>
    </location>
</feature>
<dbReference type="GO" id="GO:0006402">
    <property type="term" value="P:mRNA catabolic process"/>
    <property type="evidence" value="ECO:0007669"/>
    <property type="project" value="UniProtKB-UniRule"/>
</dbReference>
<feature type="compositionally biased region" description="Low complexity" evidence="16">
    <location>
        <begin position="996"/>
        <end position="1012"/>
    </location>
</feature>
<dbReference type="AlphaFoldDB" id="A0A840RAE0"/>
<dbReference type="GO" id="GO:0008033">
    <property type="term" value="P:tRNA processing"/>
    <property type="evidence" value="ECO:0007669"/>
    <property type="project" value="UniProtKB-UniRule"/>
</dbReference>
<dbReference type="Gene3D" id="2.40.50.140">
    <property type="entry name" value="Nucleic acid-binding proteins"/>
    <property type="match status" value="1"/>
</dbReference>
<keyword evidence="7 15" id="KW-0540">Nuclease</keyword>
<evidence type="ECO:0000256" key="11">
    <source>
        <dbReference type="ARBA" id="ARBA00022801"/>
    </source>
</evidence>
<evidence type="ECO:0000256" key="16">
    <source>
        <dbReference type="SAM" id="MobiDB-lite"/>
    </source>
</evidence>
<feature type="region of interest" description="Disordered" evidence="16">
    <location>
        <begin position="958"/>
        <end position="1043"/>
    </location>
</feature>
<comment type="subunit">
    <text evidence="15">Homotetramer formed by a dimer of dimers.</text>
</comment>
<evidence type="ECO:0000256" key="5">
    <source>
        <dbReference type="ARBA" id="ARBA00022552"/>
    </source>
</evidence>
<evidence type="ECO:0000256" key="9">
    <source>
        <dbReference type="ARBA" id="ARBA00022730"/>
    </source>
</evidence>
<comment type="subcellular location">
    <subcellularLocation>
        <location evidence="15">Cytoplasm</location>
    </subcellularLocation>
    <subcellularLocation>
        <location evidence="15">Cell inner membrane</location>
        <topology evidence="15">Peripheral membrane protein</topology>
        <orientation evidence="15">Cytoplasmic side</orientation>
    </subcellularLocation>
</comment>
<comment type="similarity">
    <text evidence="1">Belongs to the RNase E/G family. RNase G subfamily.</text>
</comment>
<comment type="cofactor">
    <cofactor evidence="15">
        <name>Zn(2+)</name>
        <dbReference type="ChEBI" id="CHEBI:29105"/>
    </cofactor>
    <text evidence="15">Binds 2 Zn(2+) ions per homotetramer.</text>
</comment>
<dbReference type="GO" id="GO:0008995">
    <property type="term" value="F:ribonuclease E activity"/>
    <property type="evidence" value="ECO:0007669"/>
    <property type="project" value="UniProtKB-EC"/>
</dbReference>
<keyword evidence="12 15" id="KW-0460">Magnesium</keyword>
<dbReference type="GO" id="GO:0019843">
    <property type="term" value="F:rRNA binding"/>
    <property type="evidence" value="ECO:0007669"/>
    <property type="project" value="UniProtKB-KW"/>
</dbReference>
<evidence type="ECO:0000256" key="10">
    <source>
        <dbReference type="ARBA" id="ARBA00022759"/>
    </source>
</evidence>
<keyword evidence="11 15" id="KW-0378">Hydrolase</keyword>
<evidence type="ECO:0000256" key="14">
    <source>
        <dbReference type="ARBA" id="ARBA00023136"/>
    </source>
</evidence>
<evidence type="ECO:0000256" key="13">
    <source>
        <dbReference type="ARBA" id="ARBA00022884"/>
    </source>
</evidence>
<evidence type="ECO:0000256" key="1">
    <source>
        <dbReference type="ARBA" id="ARBA00005663"/>
    </source>
</evidence>
<keyword evidence="6 15" id="KW-0819">tRNA processing</keyword>
<keyword evidence="5 15" id="KW-0698">rRNA processing</keyword>
<evidence type="ECO:0000256" key="7">
    <source>
        <dbReference type="ARBA" id="ARBA00022722"/>
    </source>
</evidence>
<feature type="region of interest" description="Disordered" evidence="16">
    <location>
        <begin position="570"/>
        <end position="769"/>
    </location>
</feature>
<dbReference type="InterPro" id="IPR004659">
    <property type="entry name" value="RNase_E/G"/>
</dbReference>
<keyword evidence="19" id="KW-1185">Reference proteome</keyword>
<evidence type="ECO:0000256" key="6">
    <source>
        <dbReference type="ARBA" id="ARBA00022694"/>
    </source>
</evidence>
<dbReference type="EC" id="3.1.26.12" evidence="15"/>
<dbReference type="SUPFAM" id="SSF50249">
    <property type="entry name" value="Nucleic acid-binding proteins"/>
    <property type="match status" value="1"/>
</dbReference>
<comment type="similarity">
    <text evidence="15">Belongs to the RNase E/G family. RNase E subfamily.</text>
</comment>
<dbReference type="Pfam" id="PF00575">
    <property type="entry name" value="S1"/>
    <property type="match status" value="1"/>
</dbReference>
<feature type="compositionally biased region" description="Basic and acidic residues" evidence="16">
    <location>
        <begin position="592"/>
        <end position="638"/>
    </location>
</feature>
<feature type="binding site" evidence="15">
    <location>
        <position position="343"/>
    </location>
    <ligand>
        <name>Mg(2+)</name>
        <dbReference type="ChEBI" id="CHEBI:18420"/>
        <note>catalytic</note>
    </ligand>
</feature>
<dbReference type="RefSeq" id="WP_184096295.1">
    <property type="nucleotide sequence ID" value="NZ_JACHHN010000001.1"/>
</dbReference>
<keyword evidence="3 15" id="KW-0963">Cytoplasm</keyword>
<dbReference type="Gene3D" id="3.40.1260.20">
    <property type="entry name" value="Ribonuclease E, catalytic domain"/>
    <property type="match status" value="1"/>
</dbReference>
<evidence type="ECO:0000256" key="3">
    <source>
        <dbReference type="ARBA" id="ARBA00022490"/>
    </source>
</evidence>
<dbReference type="GO" id="GO:0008270">
    <property type="term" value="F:zinc ion binding"/>
    <property type="evidence" value="ECO:0007669"/>
    <property type="project" value="UniProtKB-UniRule"/>
</dbReference>
<keyword evidence="15" id="KW-0862">Zinc</keyword>
<organism evidence="18 19">
    <name type="scientific">Silvimonas terrae</name>
    <dbReference type="NCBI Taxonomy" id="300266"/>
    <lineage>
        <taxon>Bacteria</taxon>
        <taxon>Pseudomonadati</taxon>
        <taxon>Pseudomonadota</taxon>
        <taxon>Betaproteobacteria</taxon>
        <taxon>Neisseriales</taxon>
        <taxon>Chitinibacteraceae</taxon>
        <taxon>Silvimonas</taxon>
    </lineage>
</organism>
<comment type="cofactor">
    <cofactor evidence="15">
        <name>Mg(2+)</name>
        <dbReference type="ChEBI" id="CHEBI:18420"/>
    </cofactor>
    <text evidence="15">Binds 1 Mg(2+) ion per subunit.</text>
</comment>
<comment type="catalytic activity">
    <reaction evidence="15">
        <text>Endonucleolytic cleavage of single-stranded RNA in A- and U-rich regions.</text>
        <dbReference type="EC" id="3.1.26.12"/>
    </reaction>
</comment>
<dbReference type="EMBL" id="JACHHN010000001">
    <property type="protein sequence ID" value="MBB5189300.1"/>
    <property type="molecule type" value="Genomic_DNA"/>
</dbReference>
<keyword evidence="4 15" id="KW-0997">Cell inner membrane</keyword>
<feature type="binding site" evidence="15">
    <location>
        <position position="404"/>
    </location>
    <ligand>
        <name>Zn(2+)</name>
        <dbReference type="ChEBI" id="CHEBI:29105"/>
        <note>ligand shared between dimeric partners</note>
    </ligand>
</feature>
<feature type="region of interest" description="Required for zinc-mediated homotetramerization and catalytic activity" evidence="15">
    <location>
        <begin position="401"/>
        <end position="404"/>
    </location>
</feature>
<reference evidence="18 19" key="1">
    <citation type="submission" date="2020-08" db="EMBL/GenBank/DDBJ databases">
        <title>Genomic Encyclopedia of Type Strains, Phase IV (KMG-IV): sequencing the most valuable type-strain genomes for metagenomic binning, comparative biology and taxonomic classification.</title>
        <authorList>
            <person name="Goeker M."/>
        </authorList>
    </citation>
    <scope>NUCLEOTIDE SEQUENCE [LARGE SCALE GENOMIC DNA]</scope>
    <source>
        <strain evidence="18 19">DSM 18233</strain>
    </source>
</reference>
<dbReference type="InterPro" id="IPR003029">
    <property type="entry name" value="S1_domain"/>
</dbReference>
<feature type="compositionally biased region" description="Basic and acidic residues" evidence="16">
    <location>
        <begin position="516"/>
        <end position="526"/>
    </location>
</feature>
<keyword evidence="2 15" id="KW-1003">Cell membrane</keyword>
<comment type="caution">
    <text evidence="18">The sequence shown here is derived from an EMBL/GenBank/DDBJ whole genome shotgun (WGS) entry which is preliminary data.</text>
</comment>
<evidence type="ECO:0000259" key="17">
    <source>
        <dbReference type="PROSITE" id="PS50126"/>
    </source>
</evidence>
<evidence type="ECO:0000256" key="15">
    <source>
        <dbReference type="HAMAP-Rule" id="MF_00970"/>
    </source>
</evidence>
<evidence type="ECO:0000313" key="19">
    <source>
        <dbReference type="Proteomes" id="UP000543030"/>
    </source>
</evidence>
<dbReference type="GO" id="GO:0005737">
    <property type="term" value="C:cytoplasm"/>
    <property type="evidence" value="ECO:0007669"/>
    <property type="project" value="UniProtKB-SubCell"/>
</dbReference>
<feature type="binding site" evidence="15">
    <location>
        <position position="401"/>
    </location>
    <ligand>
        <name>Zn(2+)</name>
        <dbReference type="ChEBI" id="CHEBI:29105"/>
        <note>ligand shared between dimeric partners</note>
    </ligand>
</feature>
<dbReference type="PROSITE" id="PS50126">
    <property type="entry name" value="S1"/>
    <property type="match status" value="1"/>
</dbReference>
<keyword evidence="14 15" id="KW-0472">Membrane</keyword>
<evidence type="ECO:0000256" key="4">
    <source>
        <dbReference type="ARBA" id="ARBA00022519"/>
    </source>
</evidence>
<evidence type="ECO:0000256" key="2">
    <source>
        <dbReference type="ARBA" id="ARBA00022475"/>
    </source>
</evidence>
<name>A0A840RAE0_9NEIS</name>
<dbReference type="SMART" id="SM00316">
    <property type="entry name" value="S1"/>
    <property type="match status" value="1"/>
</dbReference>
<dbReference type="PANTHER" id="PTHR30001">
    <property type="entry name" value="RIBONUCLEASE"/>
    <property type="match status" value="1"/>
</dbReference>
<evidence type="ECO:0000313" key="18">
    <source>
        <dbReference type="EMBL" id="MBB5189300.1"/>
    </source>
</evidence>
<dbReference type="Pfam" id="PF20833">
    <property type="entry name" value="RNase_E_G_Thio"/>
    <property type="match status" value="1"/>
</dbReference>
<feature type="binding site" evidence="15">
    <location>
        <position position="300"/>
    </location>
    <ligand>
        <name>Mg(2+)</name>
        <dbReference type="ChEBI" id="CHEBI:18420"/>
        <note>catalytic</note>
    </ligand>
</feature>
<feature type="compositionally biased region" description="Basic and acidic residues" evidence="16">
    <location>
        <begin position="645"/>
        <end position="682"/>
    </location>
</feature>
<dbReference type="Pfam" id="PF10150">
    <property type="entry name" value="RNase_E_G"/>
    <property type="match status" value="1"/>
</dbReference>
<dbReference type="GO" id="GO:0009898">
    <property type="term" value="C:cytoplasmic side of plasma membrane"/>
    <property type="evidence" value="ECO:0007669"/>
    <property type="project" value="UniProtKB-UniRule"/>
</dbReference>
<evidence type="ECO:0000256" key="12">
    <source>
        <dbReference type="ARBA" id="ARBA00022842"/>
    </source>
</evidence>
<feature type="region of interest" description="Disordered" evidence="16">
    <location>
        <begin position="504"/>
        <end position="552"/>
    </location>
</feature>
<feature type="compositionally biased region" description="Low complexity" evidence="16">
    <location>
        <begin position="716"/>
        <end position="735"/>
    </location>
</feature>
<keyword evidence="9 15" id="KW-0699">rRNA-binding</keyword>
<dbReference type="PANTHER" id="PTHR30001:SF1">
    <property type="entry name" value="RIBONUCLEASE E_G-LIKE PROTEIN, CHLOROPLASTIC"/>
    <property type="match status" value="1"/>
</dbReference>
<dbReference type="NCBIfam" id="TIGR00757">
    <property type="entry name" value="RNaseEG"/>
    <property type="match status" value="1"/>
</dbReference>
<protein>
    <recommendedName>
        <fullName evidence="15">Ribonuclease E</fullName>
        <shortName evidence="15">RNase E</shortName>
        <ecNumber evidence="15">3.1.26.12</ecNumber>
    </recommendedName>
</protein>
<proteinExistence type="inferred from homology"/>
<keyword evidence="13 15" id="KW-0694">RNA-binding</keyword>
<dbReference type="InterPro" id="IPR019307">
    <property type="entry name" value="RNA-bd_AU-1/RNase_E/G"/>
</dbReference>
<dbReference type="InterPro" id="IPR048583">
    <property type="entry name" value="RNase_E_G_thioredoxin-like"/>
</dbReference>
<feature type="compositionally biased region" description="Low complexity" evidence="16">
    <location>
        <begin position="961"/>
        <end position="970"/>
    </location>
</feature>
<dbReference type="InterPro" id="IPR012340">
    <property type="entry name" value="NA-bd_OB-fold"/>
</dbReference>
<dbReference type="GO" id="GO:0006364">
    <property type="term" value="P:rRNA processing"/>
    <property type="evidence" value="ECO:0007669"/>
    <property type="project" value="UniProtKB-UniRule"/>
</dbReference>
<keyword evidence="15" id="KW-0820">tRNA-binding</keyword>
<comment type="function">
    <text evidence="15">Endoribonuclease that plays a central role in RNA processing and decay. Required for the maturation of 5S and 16S rRNAs and the majority of tRNAs. Also involved in the degradation of most mRNAs.</text>
</comment>
<dbReference type="GO" id="GO:0000287">
    <property type="term" value="F:magnesium ion binding"/>
    <property type="evidence" value="ECO:0007669"/>
    <property type="project" value="UniProtKB-UniRule"/>
</dbReference>
<keyword evidence="10 15" id="KW-0255">Endonuclease</keyword>
<accession>A0A840RAE0</accession>
<evidence type="ECO:0000256" key="8">
    <source>
        <dbReference type="ARBA" id="ARBA00022723"/>
    </source>
</evidence>
<dbReference type="CDD" id="cd04453">
    <property type="entry name" value="S1_RNase_E"/>
    <property type="match status" value="1"/>
</dbReference>
<feature type="domain" description="S1 motif" evidence="17">
    <location>
        <begin position="39"/>
        <end position="118"/>
    </location>
</feature>
<feature type="compositionally biased region" description="Low complexity" evidence="16">
    <location>
        <begin position="1020"/>
        <end position="1031"/>
    </location>
</feature>
<keyword evidence="8 15" id="KW-0479">Metal-binding</keyword>
<sequence>MKRMLFNATQAEELRVAIVDGQKLIDLDIETVGKEQRKSNIYKGVITRIEPSLEACFVDYGCDRHGFLPFKEIARSYYADGSEGGRVRPGDALREGQELIVQVEKDERGNKGAALTTYISLAGRYLVLMPNNPRGGGVSRRIEGDERQELRAVLDQLETPQGMSLIARTAAIGRSAEELQWDLNYLLQLWRAIEGAAGGSGAFLIYQESSLVIRAIRDYFQPDIGELLIDKVDIYEQARQFMSHVMPGNVNRVKLYQDDVPLFSRFQIEHQIETAFAREVTLPSGGAIVIDKTEALYSIDVNSARATKGSDIEETAARTNLEAADEIARQLRLRDVGGLIVIDFIDMENPKNQREVENRLREALHFDRARVQTGKISRFGLMELSRQRLQPSLEETTHIACPRCHGTGFIRGTESSALNILRIIQEEAMKENTGAIHAQVPVDVATFLLNEKRTELFTLESRLKVSVVLIPNINLETPNYSVVRLRHDDLNHTEEALPSYRMVETPPEEGYQPGQAREEMAKRQEAAVKGITPAQPAPVSAPREPAAAAATATGPSLWSRIVKFFSGEPAKVEPAPQPAKRQGQGQGGQRGGRNERNDNRQGGRRDRNGERSERGGQPRAEREDRNTTDRQQNGERRGGGASSKPRIEEDMNARAARQEQRNERSRGERGERQQAERAERNEQQAQEPRQPRAPRQERERQPKPAVVAAEEKEVIQQVAAPVEGVAGEQAAAPEAGEGRSRRRRGRRDRRDRNENEAVNTEATADAGVETPAVAEAVVAPAQPASAEQSDWAAAISAATVNAVAAPTAAEPVVVAAEPVAEPVAPAPVAAPGPVAPAPVAVVAPVVEATPVQAATGTIVTMLASKAVAETVTAPVTPAVVAAPEVAAPVEAAPAIAEIVTPPVTVAEVVAAAPALQPGLFDEAQPAKAAPAPVIAAPVLDVATPEEVGLVLVATRQDLPETPAADAPAAPTRRRRRDSKPRQDSADAAAESLQQVETAAAPTASTAETAAPAEEVRTRRSAAADAPASAHSETPLVQVETRND</sequence>